<dbReference type="AlphaFoldDB" id="A0A8J1TKE2"/>
<sequence length="518" mass="58373">MDNNDKNTSSSIIQSNSLKTFKVVPKMRSSDKPSALRRNLPIIISTILLLSCFGVIYYTFYPSMSTSLLKDGSGDLTEKAAVSDQIKTIDDNDPLFRHRETDIMTDGAPVMYDIKHTKTKDLTFRNDFNNLELDAGRVEYDLHIAKILRNIEDADNVGGTYNIGTNDRGEPIGIEVKINGIKGKTSEEKVQISDALKKSMNNDGSTLHESDSMSIEDQKDVAVTSPDIKMTSRSDMTSLSDMIETSQVPSLTSVDASMTSERSRAPHLHIVTSIPMLSASEELGKLGYASLSSSQLLQRHLEFMGTLQNNLNLDFVEQIHILTNIIDMKIYLENENLDNFDKISVHYIDVGITYRVIMEFISENLVHECVVFMNGDIYLSNEFTRVNSSKMLEKHIAYAITRMGNEMSGLPFVQCPVENLCVKKYHGSHDAFVFVLEEPFPQDALENLDYPMNKLGAENVLIWQLEKKMGYTVLNPCKILRIFHNHCSNIRANFTVNLKERVDTGMHGRAPYSNSLYT</sequence>
<name>A0A8J1TKE2_OWEFU</name>
<reference evidence="1" key="1">
    <citation type="submission" date="2022-03" db="EMBL/GenBank/DDBJ databases">
        <authorList>
            <person name="Martin C."/>
        </authorList>
    </citation>
    <scope>NUCLEOTIDE SEQUENCE</scope>
</reference>
<proteinExistence type="predicted"/>
<accession>A0A8J1TKE2</accession>
<gene>
    <name evidence="1" type="ORF">OFUS_LOCUS25409</name>
</gene>
<protein>
    <submittedName>
        <fullName evidence="1">Uncharacterized protein</fullName>
    </submittedName>
</protein>
<dbReference type="Proteomes" id="UP000749559">
    <property type="component" value="Unassembled WGS sequence"/>
</dbReference>
<dbReference type="EMBL" id="CAIIXF020000012">
    <property type="protein sequence ID" value="CAH1801638.1"/>
    <property type="molecule type" value="Genomic_DNA"/>
</dbReference>
<organism evidence="1 2">
    <name type="scientific">Owenia fusiformis</name>
    <name type="common">Polychaete worm</name>
    <dbReference type="NCBI Taxonomy" id="6347"/>
    <lineage>
        <taxon>Eukaryota</taxon>
        <taxon>Metazoa</taxon>
        <taxon>Spiralia</taxon>
        <taxon>Lophotrochozoa</taxon>
        <taxon>Annelida</taxon>
        <taxon>Polychaeta</taxon>
        <taxon>Sedentaria</taxon>
        <taxon>Canalipalpata</taxon>
        <taxon>Sabellida</taxon>
        <taxon>Oweniida</taxon>
        <taxon>Oweniidae</taxon>
        <taxon>Owenia</taxon>
    </lineage>
</organism>
<dbReference type="PANTHER" id="PTHR40743">
    <property type="entry name" value="NUCLEOTIDE-DIPHOSPHO-SUGAR TRANSFERASE CONTAINING PROTEIN"/>
    <property type="match status" value="1"/>
</dbReference>
<evidence type="ECO:0000313" key="2">
    <source>
        <dbReference type="Proteomes" id="UP000749559"/>
    </source>
</evidence>
<keyword evidence="2" id="KW-1185">Reference proteome</keyword>
<dbReference type="OrthoDB" id="5977719at2759"/>
<evidence type="ECO:0000313" key="1">
    <source>
        <dbReference type="EMBL" id="CAH1801638.1"/>
    </source>
</evidence>
<dbReference type="PANTHER" id="PTHR40743:SF1">
    <property type="entry name" value="POSSIBLE GLYCOSYLTRANSFERASE"/>
    <property type="match status" value="1"/>
</dbReference>
<comment type="caution">
    <text evidence="1">The sequence shown here is derived from an EMBL/GenBank/DDBJ whole genome shotgun (WGS) entry which is preliminary data.</text>
</comment>